<dbReference type="EMBL" id="BNBC01000013">
    <property type="protein sequence ID" value="GHE74778.1"/>
    <property type="molecule type" value="Genomic_DNA"/>
</dbReference>
<keyword evidence="2" id="KW-1185">Reference proteome</keyword>
<sequence length="159" mass="17702">MLMDWTTLAGTGLGALVGVTSTLLADRVRWRRDLAERTRQERKAIYVTCLTKYRQAYEAMHTAAVTHRGQPGPALESAVREAFRASGCDEVRESALICAPETMADVIEAVYTTLRDLLEAFAAGSPPLDSAEFQEQRLKHARAVWAARAAMRRDLRRPV</sequence>
<comment type="caution">
    <text evidence="1">The sequence shown here is derived from an EMBL/GenBank/DDBJ whole genome shotgun (WGS) entry which is preliminary data.</text>
</comment>
<accession>A0A919DS75</accession>
<dbReference type="Proteomes" id="UP000641386">
    <property type="component" value="Unassembled WGS sequence"/>
</dbReference>
<gene>
    <name evidence="1" type="ORF">GCM10014715_31740</name>
</gene>
<dbReference type="AlphaFoldDB" id="A0A919DS75"/>
<name>A0A919DS75_9ACTN</name>
<reference evidence="1" key="2">
    <citation type="submission" date="2020-09" db="EMBL/GenBank/DDBJ databases">
        <authorList>
            <person name="Sun Q."/>
            <person name="Ohkuma M."/>
        </authorList>
    </citation>
    <scope>NUCLEOTIDE SEQUENCE</scope>
    <source>
        <strain evidence="1">JCM 3302</strain>
    </source>
</reference>
<proteinExistence type="predicted"/>
<evidence type="ECO:0000313" key="1">
    <source>
        <dbReference type="EMBL" id="GHE74778.1"/>
    </source>
</evidence>
<evidence type="ECO:0000313" key="2">
    <source>
        <dbReference type="Proteomes" id="UP000641386"/>
    </source>
</evidence>
<reference evidence="1" key="1">
    <citation type="journal article" date="2014" name="Int. J. Syst. Evol. Microbiol.">
        <title>Complete genome sequence of Corynebacterium casei LMG S-19264T (=DSM 44701T), isolated from a smear-ripened cheese.</title>
        <authorList>
            <consortium name="US DOE Joint Genome Institute (JGI-PGF)"/>
            <person name="Walter F."/>
            <person name="Albersmeier A."/>
            <person name="Kalinowski J."/>
            <person name="Ruckert C."/>
        </authorList>
    </citation>
    <scope>NUCLEOTIDE SEQUENCE</scope>
    <source>
        <strain evidence="1">JCM 3302</strain>
    </source>
</reference>
<protein>
    <submittedName>
        <fullName evidence="1">Uncharacterized protein</fullName>
    </submittedName>
</protein>
<organism evidence="1 2">
    <name type="scientific">Streptomyces spiralis</name>
    <dbReference type="NCBI Taxonomy" id="66376"/>
    <lineage>
        <taxon>Bacteria</taxon>
        <taxon>Bacillati</taxon>
        <taxon>Actinomycetota</taxon>
        <taxon>Actinomycetes</taxon>
        <taxon>Kitasatosporales</taxon>
        <taxon>Streptomycetaceae</taxon>
        <taxon>Streptomyces</taxon>
    </lineage>
</organism>